<sequence>MNNYSIALFTICFTVALCAICDEGWRFSPHSKKCYKFFPKKITWTEAEFHCLIQNGHQLSVHNSRENRFAKEIARDAPEVWLGSAKFGRTAQFEWSDKTPFNFKGWKNGQIPVSKLIRPCTKMNVTSGEWFQSCCRIVAPYICQKDSQPNKSYTSNIQKSYDTIRTNDKYSIVNQQWRFLVRK</sequence>
<dbReference type="InterPro" id="IPR016186">
    <property type="entry name" value="C-type_lectin-like/link_sf"/>
</dbReference>
<reference evidence="4" key="3">
    <citation type="submission" date="2019-04" db="EMBL/GenBank/DDBJ databases">
        <authorList>
            <person name="Howe K."/>
            <person name="Paulini M."/>
            <person name="Williams G."/>
        </authorList>
    </citation>
    <scope>NUCLEOTIDE SEQUENCE [LARGE SCALE GENOMIC DNA]</scope>
    <source>
        <strain evidence="4">FR3</strain>
    </source>
</reference>
<feature type="chain" id="PRO_5013455941" evidence="1">
    <location>
        <begin position="19"/>
        <end position="183"/>
    </location>
</feature>
<evidence type="ECO:0000313" key="7">
    <source>
        <dbReference type="WormBase" id="Bm3563"/>
    </source>
</evidence>
<dbReference type="Gene3D" id="3.10.100.10">
    <property type="entry name" value="Mannose-Binding Protein A, subunit A"/>
    <property type="match status" value="1"/>
</dbReference>
<keyword evidence="5" id="KW-1185">Reference proteome</keyword>
<protein>
    <submittedName>
        <fullName evidence="3 6">Bm3563</fullName>
    </submittedName>
</protein>
<dbReference type="SMART" id="SM00034">
    <property type="entry name" value="CLECT"/>
    <property type="match status" value="1"/>
</dbReference>
<dbReference type="STRING" id="6279.A0A0K0JAT9"/>
<dbReference type="SUPFAM" id="SSF56436">
    <property type="entry name" value="C-type lectin-like"/>
    <property type="match status" value="1"/>
</dbReference>
<dbReference type="PANTHER" id="PTHR22803">
    <property type="entry name" value="MANNOSE, PHOSPHOLIPASE, LECTIN RECEPTOR RELATED"/>
    <property type="match status" value="1"/>
</dbReference>
<evidence type="ECO:0000313" key="3">
    <source>
        <dbReference type="EMBL" id="CDP98274.1"/>
    </source>
</evidence>
<reference evidence="3" key="2">
    <citation type="submission" date="2012-12" db="EMBL/GenBank/DDBJ databases">
        <authorList>
            <person name="Gao Y.W."/>
            <person name="Fan S.T."/>
            <person name="Sun H.T."/>
            <person name="Wang Z."/>
            <person name="Gao X.L."/>
            <person name="Li Y.G."/>
            <person name="Wang T.C."/>
            <person name="Zhang K."/>
            <person name="Xu W.W."/>
            <person name="Yu Z.J."/>
            <person name="Xia X.Z."/>
        </authorList>
    </citation>
    <scope>NUCLEOTIDE SEQUENCE</scope>
    <source>
        <strain evidence="3">FR3</strain>
    </source>
</reference>
<dbReference type="InterPro" id="IPR050111">
    <property type="entry name" value="C-type_lectin/snaclec_domain"/>
</dbReference>
<dbReference type="WBParaSite" id="Bm3563.1">
    <property type="protein sequence ID" value="Bm3563.1"/>
    <property type="gene ID" value="WBGene00223824"/>
</dbReference>
<dbReference type="FunCoup" id="A0A0K0JAT9">
    <property type="interactions" value="2"/>
</dbReference>
<dbReference type="EMBL" id="LN856994">
    <property type="protein sequence ID" value="CDP98274.1"/>
    <property type="molecule type" value="Genomic_DNA"/>
</dbReference>
<name>A0A0K0JAT9_BRUMA</name>
<accession>A0A0K0JAT9</accession>
<evidence type="ECO:0000256" key="1">
    <source>
        <dbReference type="SAM" id="SignalP"/>
    </source>
</evidence>
<accession>A0A4E9FMG2</accession>
<dbReference type="CDD" id="cd00037">
    <property type="entry name" value="CLECT"/>
    <property type="match status" value="1"/>
</dbReference>
<feature type="signal peptide" evidence="1">
    <location>
        <begin position="1"/>
        <end position="18"/>
    </location>
</feature>
<dbReference type="WormBase" id="Bm3563">
    <property type="protein sequence ID" value="BM30462"/>
    <property type="gene ID" value="WBGene00223824"/>
    <property type="gene designation" value="Bma-clec-1"/>
</dbReference>
<feature type="domain" description="C-type lectin" evidence="2">
    <location>
        <begin position="30"/>
        <end position="144"/>
    </location>
</feature>
<keyword evidence="1" id="KW-0732">Signal</keyword>
<dbReference type="OMA" id="WFQSCCK"/>
<proteinExistence type="predicted"/>
<reference evidence="6" key="4">
    <citation type="submission" date="2019-12" db="UniProtKB">
        <authorList>
            <consortium name="WormBaseParasite"/>
        </authorList>
    </citation>
    <scope>IDENTIFICATION</scope>
</reference>
<dbReference type="PROSITE" id="PS50041">
    <property type="entry name" value="C_TYPE_LECTIN_2"/>
    <property type="match status" value="1"/>
</dbReference>
<organism evidence="3">
    <name type="scientific">Brugia malayi</name>
    <name type="common">Filarial nematode worm</name>
    <dbReference type="NCBI Taxonomy" id="6279"/>
    <lineage>
        <taxon>Eukaryota</taxon>
        <taxon>Metazoa</taxon>
        <taxon>Ecdysozoa</taxon>
        <taxon>Nematoda</taxon>
        <taxon>Chromadorea</taxon>
        <taxon>Rhabditida</taxon>
        <taxon>Spirurina</taxon>
        <taxon>Spiruromorpha</taxon>
        <taxon>Filarioidea</taxon>
        <taxon>Onchocercidae</taxon>
        <taxon>Brugia</taxon>
    </lineage>
</organism>
<reference evidence="3 5" key="1">
    <citation type="journal article" date="2007" name="Science">
        <title>Draft genome of the filarial nematode parasite Brugia malayi.</title>
        <authorList>
            <person name="Ghedin E."/>
            <person name="Wang S."/>
            <person name="Spiro D."/>
            <person name="Caler E."/>
            <person name="Zhao Q."/>
            <person name="Crabtree J."/>
            <person name="Allen J.E."/>
            <person name="Delcher A.L."/>
            <person name="Guiliano D.B."/>
            <person name="Miranda-Saavedra D."/>
            <person name="Angiuoli S.V."/>
            <person name="Creasy T."/>
            <person name="Amedeo P."/>
            <person name="Haas B."/>
            <person name="El-Sayed N.M."/>
            <person name="Wortman J.R."/>
            <person name="Feldblyum T."/>
            <person name="Tallon L."/>
            <person name="Schatz M."/>
            <person name="Shumway M."/>
            <person name="Koo H."/>
            <person name="Salzberg S.L."/>
            <person name="Schobel S."/>
            <person name="Pertea M."/>
            <person name="Pop M."/>
            <person name="White O."/>
            <person name="Barton G.J."/>
            <person name="Carlow C.K."/>
            <person name="Crawford M.J."/>
            <person name="Daub J."/>
            <person name="Dimmic M.W."/>
            <person name="Estes C.F."/>
            <person name="Foster J.M."/>
            <person name="Ganatra M."/>
            <person name="Gregory W.F."/>
            <person name="Johnson N.M."/>
            <person name="Jin J."/>
            <person name="Komuniecki R."/>
            <person name="Korf I."/>
            <person name="Kumar S."/>
            <person name="Laney S."/>
            <person name="Li B.W."/>
            <person name="Li W."/>
            <person name="Lindblom T.H."/>
            <person name="Lustigman S."/>
            <person name="Ma D."/>
            <person name="Maina C.V."/>
            <person name="Martin D.M."/>
            <person name="McCarter J.P."/>
            <person name="McReynolds L."/>
            <person name="Mitreva M."/>
            <person name="Nutman T.B."/>
            <person name="Parkinson J."/>
            <person name="Peregrin-Alvarez J.M."/>
            <person name="Poole C."/>
            <person name="Ren Q."/>
            <person name="Saunders L."/>
            <person name="Sluder A.E."/>
            <person name="Smith K."/>
            <person name="Stanke M."/>
            <person name="Unnasch T.R."/>
            <person name="Ware J."/>
            <person name="Wei A.D."/>
            <person name="Weil G."/>
            <person name="Williams D.J."/>
            <person name="Zhang Y."/>
            <person name="Williams S.A."/>
            <person name="Fraser-Liggett C."/>
            <person name="Slatko B."/>
            <person name="Blaxter M.L."/>
            <person name="Scott A.L."/>
        </authorList>
    </citation>
    <scope>NUCLEOTIDE SEQUENCE</scope>
    <source>
        <strain evidence="3 5">FR3</strain>
    </source>
</reference>
<dbReference type="EMBL" id="CAAKNF010000195">
    <property type="protein sequence ID" value="VIO97806.1"/>
    <property type="molecule type" value="Genomic_DNA"/>
</dbReference>
<evidence type="ECO:0000313" key="5">
    <source>
        <dbReference type="Proteomes" id="UP000006672"/>
    </source>
</evidence>
<dbReference type="AlphaFoldDB" id="A0A0K0JAT9"/>
<evidence type="ECO:0000313" key="6">
    <source>
        <dbReference type="WBParaSite" id="Bm3563.1"/>
    </source>
</evidence>
<dbReference type="Pfam" id="PF00059">
    <property type="entry name" value="Lectin_C"/>
    <property type="match status" value="1"/>
</dbReference>
<gene>
    <name evidence="7" type="primary">bma-clec-1</name>
    <name evidence="4 6" type="synonym">Bma-clec-1.1</name>
    <name evidence="7" type="synonym">bma-clec-1.1</name>
    <name evidence="7" type="ORF">Bm3563</name>
    <name evidence="4" type="ORF">BM_BM3563</name>
    <name evidence="3" type="ORF">BM_Bm3563</name>
</gene>
<dbReference type="Proteomes" id="UP000006672">
    <property type="component" value="Unassembled WGS sequence"/>
</dbReference>
<evidence type="ECO:0000259" key="2">
    <source>
        <dbReference type="PROSITE" id="PS50041"/>
    </source>
</evidence>
<dbReference type="InterPro" id="IPR016187">
    <property type="entry name" value="CTDL_fold"/>
</dbReference>
<dbReference type="InterPro" id="IPR001304">
    <property type="entry name" value="C-type_lectin-like"/>
</dbReference>
<evidence type="ECO:0000313" key="4">
    <source>
        <dbReference type="EMBL" id="VIO97806.1"/>
    </source>
</evidence>
<dbReference type="OrthoDB" id="5877913at2759"/>